<comment type="caution">
    <text evidence="10">The sequence shown here is derived from an EMBL/GenBank/DDBJ whole genome shotgun (WGS) entry which is preliminary data.</text>
</comment>
<evidence type="ECO:0000256" key="2">
    <source>
        <dbReference type="ARBA" id="ARBA00022448"/>
    </source>
</evidence>
<dbReference type="GO" id="GO:0005324">
    <property type="term" value="F:long-chain fatty acid transmembrane transporter activity"/>
    <property type="evidence" value="ECO:0007669"/>
    <property type="project" value="TreeGrafter"/>
</dbReference>
<dbReference type="Pfam" id="PF00005">
    <property type="entry name" value="ABC_tran"/>
    <property type="match status" value="1"/>
</dbReference>
<keyword evidence="3 8" id="KW-0812">Transmembrane</keyword>
<dbReference type="GO" id="GO:0007031">
    <property type="term" value="P:peroxisome organization"/>
    <property type="evidence" value="ECO:0007669"/>
    <property type="project" value="TreeGrafter"/>
</dbReference>
<evidence type="ECO:0000256" key="5">
    <source>
        <dbReference type="ARBA" id="ARBA00022840"/>
    </source>
</evidence>
<dbReference type="InterPro" id="IPR003439">
    <property type="entry name" value="ABC_transporter-like_ATP-bd"/>
</dbReference>
<dbReference type="SMART" id="SM00382">
    <property type="entry name" value="AAA"/>
    <property type="match status" value="1"/>
</dbReference>
<evidence type="ECO:0000256" key="1">
    <source>
        <dbReference type="ARBA" id="ARBA00008575"/>
    </source>
</evidence>
<feature type="domain" description="ABC transporter" evidence="9">
    <location>
        <begin position="446"/>
        <end position="689"/>
    </location>
</feature>
<comment type="similarity">
    <text evidence="1">Belongs to the ABC transporter superfamily. ABCD family. Peroxisomal fatty acyl CoA transporter (TC 3.A.1.203) subfamily.</text>
</comment>
<evidence type="ECO:0000256" key="7">
    <source>
        <dbReference type="ARBA" id="ARBA00023136"/>
    </source>
</evidence>
<evidence type="ECO:0000256" key="8">
    <source>
        <dbReference type="SAM" id="Phobius"/>
    </source>
</evidence>
<evidence type="ECO:0000256" key="6">
    <source>
        <dbReference type="ARBA" id="ARBA00022989"/>
    </source>
</evidence>
<dbReference type="Gene3D" id="3.40.50.300">
    <property type="entry name" value="P-loop containing nucleotide triphosphate hydrolases"/>
    <property type="match status" value="1"/>
</dbReference>
<dbReference type="GO" id="GO:0140359">
    <property type="term" value="F:ABC-type transporter activity"/>
    <property type="evidence" value="ECO:0007669"/>
    <property type="project" value="InterPro"/>
</dbReference>
<dbReference type="InterPro" id="IPR036640">
    <property type="entry name" value="ABC1_TM_sf"/>
</dbReference>
<evidence type="ECO:0000256" key="3">
    <source>
        <dbReference type="ARBA" id="ARBA00022692"/>
    </source>
</evidence>
<dbReference type="GO" id="GO:0042760">
    <property type="term" value="P:very long-chain fatty acid catabolic process"/>
    <property type="evidence" value="ECO:0007669"/>
    <property type="project" value="TreeGrafter"/>
</dbReference>
<evidence type="ECO:0000313" key="11">
    <source>
        <dbReference type="Proteomes" id="UP000015354"/>
    </source>
</evidence>
<reference evidence="10 11" key="1">
    <citation type="journal article" date="2013" name="PLoS ONE">
        <title>Predicting the Proteins of Angomonas deanei, Strigomonas culicis and Their Respective Endosymbionts Reveals New Aspects of the Trypanosomatidae Family.</title>
        <authorList>
            <person name="Motta M.C."/>
            <person name="Martins A.C."/>
            <person name="de Souza S.S."/>
            <person name="Catta-Preta C.M."/>
            <person name="Silva R."/>
            <person name="Klein C.C."/>
            <person name="de Almeida L.G."/>
            <person name="de Lima Cunha O."/>
            <person name="Ciapina L.P."/>
            <person name="Brocchi M."/>
            <person name="Colabardini A.C."/>
            <person name="de Araujo Lima B."/>
            <person name="Machado C.R."/>
            <person name="de Almeida Soares C.M."/>
            <person name="Probst C.M."/>
            <person name="de Menezes C.B."/>
            <person name="Thompson C.E."/>
            <person name="Bartholomeu D.C."/>
            <person name="Gradia D.F."/>
            <person name="Pavoni D.P."/>
            <person name="Grisard E.C."/>
            <person name="Fantinatti-Garboggini F."/>
            <person name="Marchini F.K."/>
            <person name="Rodrigues-Luiz G.F."/>
            <person name="Wagner G."/>
            <person name="Goldman G.H."/>
            <person name="Fietto J.L."/>
            <person name="Elias M.C."/>
            <person name="Goldman M.H."/>
            <person name="Sagot M.F."/>
            <person name="Pereira M."/>
            <person name="Stoco P.H."/>
            <person name="de Mendonca-Neto R.P."/>
            <person name="Teixeira S.M."/>
            <person name="Maciel T.E."/>
            <person name="de Oliveira Mendes T.A."/>
            <person name="Urmenyi T.P."/>
            <person name="de Souza W."/>
            <person name="Schenkman S."/>
            <person name="de Vasconcelos A.T."/>
        </authorList>
    </citation>
    <scope>NUCLEOTIDE SEQUENCE [LARGE SCALE GENOMIC DNA]</scope>
</reference>
<protein>
    <submittedName>
        <fullName evidence="10">ATP-binding protein cassette, subfamily D (ALD), member 3</fullName>
    </submittedName>
</protein>
<dbReference type="Proteomes" id="UP000015354">
    <property type="component" value="Unassembled WGS sequence"/>
</dbReference>
<accession>S9VCL9</accession>
<dbReference type="PANTHER" id="PTHR11384">
    <property type="entry name" value="ATP-BINDING CASSETTE, SUB-FAMILY D MEMBER"/>
    <property type="match status" value="1"/>
</dbReference>
<sequence>MDARRGDTETSVVLTTLSALHGLSFTQRAGISITSLLFVLGVLLQRYHLRIYGKSTRKIHTEDDAKVTLSVYSYFMQIGRIALPSWYCREFIGSSLFILLFAAKALLRLFVSKTNGQVLGTMLHGKPSIRVYRFVQAVLMRFSVGLGLSIASGAIEGIRPWLIGCYRERLSRTFQRRFYEKLVYYQASVLDNRLEAADTVIATYCGEFAEHFAELPYYFILPGMECITSTMALVKQSGLRAAMVMGSVVTTSVLLLRALSPSFGHIHALLLSKEDDYRRMLGANLANVENIAMHGGGQFTRHRLDASLRRLKYTLDHMALAKGNFQTLEVAFTTFLSVFANMVTFWTSKRSYFHRSVNDIYLEVQLIEDLNVSVKDFVVNFRELSHLTEFSEKMAQFDTTLDSIARGTFVHGVEGAYSVNTPRLLEYTDIRYVSNPLGQHAVFNMVQMDRVTLKSPAGQVLFQDVSLCFRSDEDWVIIGENGCGKTSLVRMITGLWLPYSGQLTIDGSIRYLMAPQHSYMVPECTLYEQICFPERRPAVTQAIRDKVMKAIELAGAGTVVTVIGGAESRIMGFDLTCTDDSYDWNSLSGGQKQRISMARVFFHVLTMDRTTMTPVAILDEATSMMDDTEQDVLNHLRQLHVRMISVTHREVVIRHHTNVLKIKKGGLWTCEKVKNPVKVGERVETLDETV</sequence>
<dbReference type="OrthoDB" id="422637at2759"/>
<keyword evidence="11" id="KW-1185">Reference proteome</keyword>
<evidence type="ECO:0000256" key="4">
    <source>
        <dbReference type="ARBA" id="ARBA00022741"/>
    </source>
</evidence>
<dbReference type="InterPro" id="IPR017871">
    <property type="entry name" value="ABC_transporter-like_CS"/>
</dbReference>
<dbReference type="EMBL" id="ATMH01008814">
    <property type="protein sequence ID" value="EPY20830.1"/>
    <property type="molecule type" value="Genomic_DNA"/>
</dbReference>
<dbReference type="InterPro" id="IPR011527">
    <property type="entry name" value="ABC1_TM_dom"/>
</dbReference>
<dbReference type="GO" id="GO:0006635">
    <property type="term" value="P:fatty acid beta-oxidation"/>
    <property type="evidence" value="ECO:0007669"/>
    <property type="project" value="TreeGrafter"/>
</dbReference>
<dbReference type="PROSITE" id="PS00211">
    <property type="entry name" value="ABC_TRANSPORTER_1"/>
    <property type="match status" value="1"/>
</dbReference>
<keyword evidence="7 8" id="KW-0472">Membrane</keyword>
<dbReference type="GO" id="GO:0005524">
    <property type="term" value="F:ATP binding"/>
    <property type="evidence" value="ECO:0007669"/>
    <property type="project" value="UniProtKB-KW"/>
</dbReference>
<gene>
    <name evidence="10" type="ORF">STCU_08814</name>
</gene>
<dbReference type="SUPFAM" id="SSF52540">
    <property type="entry name" value="P-loop containing nucleoside triphosphate hydrolases"/>
    <property type="match status" value="1"/>
</dbReference>
<keyword evidence="4" id="KW-0547">Nucleotide-binding</keyword>
<evidence type="ECO:0000259" key="9">
    <source>
        <dbReference type="PROSITE" id="PS50893"/>
    </source>
</evidence>
<dbReference type="GO" id="GO:0016887">
    <property type="term" value="F:ATP hydrolysis activity"/>
    <property type="evidence" value="ECO:0007669"/>
    <property type="project" value="InterPro"/>
</dbReference>
<keyword evidence="6 8" id="KW-1133">Transmembrane helix</keyword>
<organism evidence="10 11">
    <name type="scientific">Strigomonas culicis</name>
    <dbReference type="NCBI Taxonomy" id="28005"/>
    <lineage>
        <taxon>Eukaryota</taxon>
        <taxon>Discoba</taxon>
        <taxon>Euglenozoa</taxon>
        <taxon>Kinetoplastea</taxon>
        <taxon>Metakinetoplastina</taxon>
        <taxon>Trypanosomatida</taxon>
        <taxon>Trypanosomatidae</taxon>
        <taxon>Strigomonadinae</taxon>
        <taxon>Strigomonas</taxon>
    </lineage>
</organism>
<dbReference type="InterPro" id="IPR003593">
    <property type="entry name" value="AAA+_ATPase"/>
</dbReference>
<keyword evidence="2" id="KW-0813">Transport</keyword>
<evidence type="ECO:0000313" key="10">
    <source>
        <dbReference type="EMBL" id="EPY20830.1"/>
    </source>
</evidence>
<dbReference type="Gene3D" id="1.20.1560.10">
    <property type="entry name" value="ABC transporter type 1, transmembrane domain"/>
    <property type="match status" value="1"/>
</dbReference>
<dbReference type="Pfam" id="PF06472">
    <property type="entry name" value="ABC_membrane_2"/>
    <property type="match status" value="1"/>
</dbReference>
<proteinExistence type="inferred from homology"/>
<dbReference type="PROSITE" id="PS50893">
    <property type="entry name" value="ABC_TRANSPORTER_2"/>
    <property type="match status" value="1"/>
</dbReference>
<keyword evidence="5 10" id="KW-0067">ATP-binding</keyword>
<dbReference type="GO" id="GO:0015910">
    <property type="term" value="P:long-chain fatty acid import into peroxisome"/>
    <property type="evidence" value="ECO:0007669"/>
    <property type="project" value="TreeGrafter"/>
</dbReference>
<feature type="transmembrane region" description="Helical" evidence="8">
    <location>
        <begin position="92"/>
        <end position="111"/>
    </location>
</feature>
<dbReference type="InterPro" id="IPR027417">
    <property type="entry name" value="P-loop_NTPase"/>
</dbReference>
<dbReference type="GO" id="GO:0005778">
    <property type="term" value="C:peroxisomal membrane"/>
    <property type="evidence" value="ECO:0007669"/>
    <property type="project" value="TreeGrafter"/>
</dbReference>
<dbReference type="SUPFAM" id="SSF90123">
    <property type="entry name" value="ABC transporter transmembrane region"/>
    <property type="match status" value="1"/>
</dbReference>
<dbReference type="InterPro" id="IPR050835">
    <property type="entry name" value="ABC_transporter_sub-D"/>
</dbReference>
<name>S9VCL9_9TRYP</name>
<dbReference type="FunFam" id="3.40.50.300:FF:002587">
    <property type="entry name" value="Multidrug ABC transporter ATP-binding protein"/>
    <property type="match status" value="1"/>
</dbReference>
<dbReference type="AlphaFoldDB" id="S9VCL9"/>
<dbReference type="PANTHER" id="PTHR11384:SF63">
    <property type="entry name" value="TRANSPORTER, PUTATIVE-RELATED"/>
    <property type="match status" value="1"/>
</dbReference>
<feature type="transmembrane region" description="Helical" evidence="8">
    <location>
        <begin position="25"/>
        <end position="44"/>
    </location>
</feature>